<reference evidence="2 3" key="1">
    <citation type="submission" date="2020-08" db="EMBL/GenBank/DDBJ databases">
        <title>Genomic Encyclopedia of Type Strains, Phase IV (KMG-IV): sequencing the most valuable type-strain genomes for metagenomic binning, comparative biology and taxonomic classification.</title>
        <authorList>
            <person name="Goeker M."/>
        </authorList>
    </citation>
    <scope>NUCLEOTIDE SEQUENCE [LARGE SCALE GENOMIC DNA]</scope>
    <source>
        <strain evidence="2 3">DSM 25622</strain>
    </source>
</reference>
<feature type="transmembrane region" description="Helical" evidence="1">
    <location>
        <begin position="40"/>
        <end position="62"/>
    </location>
</feature>
<proteinExistence type="predicted"/>
<gene>
    <name evidence="2" type="ORF">FHS87_001976</name>
</gene>
<comment type="caution">
    <text evidence="2">The sequence shown here is derived from an EMBL/GenBank/DDBJ whole genome shotgun (WGS) entry which is preliminary data.</text>
</comment>
<keyword evidence="1" id="KW-0812">Transmembrane</keyword>
<dbReference type="EMBL" id="JACIJD010000007">
    <property type="protein sequence ID" value="MBB5693939.1"/>
    <property type="molecule type" value="Genomic_DNA"/>
</dbReference>
<dbReference type="Proteomes" id="UP000580654">
    <property type="component" value="Unassembled WGS sequence"/>
</dbReference>
<sequence length="63" mass="7040">MVGLVRSTTMRPWWPGSHGSVERRLMDKDRAATIERGRGPAFGIVVGLILSIPFWLAIGFILF</sequence>
<evidence type="ECO:0000313" key="2">
    <source>
        <dbReference type="EMBL" id="MBB5693939.1"/>
    </source>
</evidence>
<evidence type="ECO:0000313" key="3">
    <source>
        <dbReference type="Proteomes" id="UP000580654"/>
    </source>
</evidence>
<evidence type="ECO:0000256" key="1">
    <source>
        <dbReference type="SAM" id="Phobius"/>
    </source>
</evidence>
<accession>A0A840Y577</accession>
<organism evidence="2 3">
    <name type="scientific">Muricoccus pecuniae</name>
    <dbReference type="NCBI Taxonomy" id="693023"/>
    <lineage>
        <taxon>Bacteria</taxon>
        <taxon>Pseudomonadati</taxon>
        <taxon>Pseudomonadota</taxon>
        <taxon>Alphaproteobacteria</taxon>
        <taxon>Acetobacterales</taxon>
        <taxon>Roseomonadaceae</taxon>
        <taxon>Muricoccus</taxon>
    </lineage>
</organism>
<keyword evidence="1" id="KW-0472">Membrane</keyword>
<keyword evidence="1" id="KW-1133">Transmembrane helix</keyword>
<dbReference type="AlphaFoldDB" id="A0A840Y577"/>
<name>A0A840Y577_9PROT</name>
<protein>
    <submittedName>
        <fullName evidence="2">Uncharacterized protein</fullName>
    </submittedName>
</protein>
<keyword evidence="3" id="KW-1185">Reference proteome</keyword>